<gene>
    <name evidence="1" type="primary">AVEN_111750_1</name>
    <name evidence="1" type="ORF">TNCV_1077841</name>
</gene>
<keyword evidence="2" id="KW-1185">Reference proteome</keyword>
<sequence>MNHARRQAETILLQLRVILYTHRIRTLTFVSKKTRAAVAEWYRYRTVACFVTAYLNCKVRLTSPGDLKCVEPTNSPPSCDIYCEEYDDNKAQKVKVVCDEKQGGMKLPFCAVPEIRGKVSLFVP</sequence>
<comment type="caution">
    <text evidence="1">The sequence shown here is derived from an EMBL/GenBank/DDBJ whole genome shotgun (WGS) entry which is preliminary data.</text>
</comment>
<protein>
    <submittedName>
        <fullName evidence="1">Uncharacterized protein</fullName>
    </submittedName>
</protein>
<proteinExistence type="predicted"/>
<reference evidence="1" key="1">
    <citation type="submission" date="2020-08" db="EMBL/GenBank/DDBJ databases">
        <title>Multicomponent nature underlies the extraordinary mechanical properties of spider dragline silk.</title>
        <authorList>
            <person name="Kono N."/>
            <person name="Nakamura H."/>
            <person name="Mori M."/>
            <person name="Yoshida Y."/>
            <person name="Ohtoshi R."/>
            <person name="Malay A.D."/>
            <person name="Moran D.A.P."/>
            <person name="Tomita M."/>
            <person name="Numata K."/>
            <person name="Arakawa K."/>
        </authorList>
    </citation>
    <scope>NUCLEOTIDE SEQUENCE</scope>
</reference>
<dbReference type="Proteomes" id="UP000887159">
    <property type="component" value="Unassembled WGS sequence"/>
</dbReference>
<accession>A0A8X6V7K6</accession>
<dbReference type="AlphaFoldDB" id="A0A8X6V7K6"/>
<evidence type="ECO:0000313" key="2">
    <source>
        <dbReference type="Proteomes" id="UP000887159"/>
    </source>
</evidence>
<organism evidence="1 2">
    <name type="scientific">Trichonephila clavipes</name>
    <name type="common">Golden silk orbweaver</name>
    <name type="synonym">Nephila clavipes</name>
    <dbReference type="NCBI Taxonomy" id="2585209"/>
    <lineage>
        <taxon>Eukaryota</taxon>
        <taxon>Metazoa</taxon>
        <taxon>Ecdysozoa</taxon>
        <taxon>Arthropoda</taxon>
        <taxon>Chelicerata</taxon>
        <taxon>Arachnida</taxon>
        <taxon>Araneae</taxon>
        <taxon>Araneomorphae</taxon>
        <taxon>Entelegynae</taxon>
        <taxon>Araneoidea</taxon>
        <taxon>Nephilidae</taxon>
        <taxon>Trichonephila</taxon>
    </lineage>
</organism>
<name>A0A8X6V7K6_TRICX</name>
<evidence type="ECO:0000313" key="1">
    <source>
        <dbReference type="EMBL" id="GFX97413.1"/>
    </source>
</evidence>
<dbReference type="EMBL" id="BMAU01021197">
    <property type="protein sequence ID" value="GFX97413.1"/>
    <property type="molecule type" value="Genomic_DNA"/>
</dbReference>